<gene>
    <name evidence="11" type="ORF">BN138_1093</name>
</gene>
<dbReference type="InterPro" id="IPR051621">
    <property type="entry name" value="T2SS_protein_J"/>
</dbReference>
<dbReference type="SUPFAM" id="SSF54523">
    <property type="entry name" value="Pili subunits"/>
    <property type="match status" value="1"/>
</dbReference>
<sequence>MIRRVENGLTPCGRYAVNGFTPCGRYAVNGFTPCGRYAVNGFTPFRRYAVNGFTLVEMMVSLLIFALLAAAGVGLLAFSVRAQGATDSKLTEIAHLNQLGSALSGDLAQVRARATRDAAGNPLPVFTGASGSSVTPMLRLVRAGWTNVDEAPRPSEQKVEYQLADGVLTRTSYPMLDGAAPGPNAAILSNVSQVSLRYRYAGAWTDHWDGTSDRPLPDAVEMTIIRTDGPAFRELFLVGTGYRTPQELGANRAAS</sequence>
<evidence type="ECO:0000256" key="7">
    <source>
        <dbReference type="ARBA" id="ARBA00022692"/>
    </source>
</evidence>
<evidence type="ECO:0000256" key="8">
    <source>
        <dbReference type="ARBA" id="ARBA00022989"/>
    </source>
</evidence>
<evidence type="ECO:0000256" key="1">
    <source>
        <dbReference type="ARBA" id="ARBA00004377"/>
    </source>
</evidence>
<evidence type="ECO:0000256" key="2">
    <source>
        <dbReference type="ARBA" id="ARBA00011084"/>
    </source>
</evidence>
<keyword evidence="6" id="KW-0997">Cell inner membrane</keyword>
<keyword evidence="8 10" id="KW-1133">Transmembrane helix</keyword>
<dbReference type="EMBL" id="HF548334">
    <property type="protein sequence ID" value="CCO21905.1"/>
    <property type="molecule type" value="Genomic_DNA"/>
</dbReference>
<evidence type="ECO:0000256" key="5">
    <source>
        <dbReference type="ARBA" id="ARBA00022481"/>
    </source>
</evidence>
<dbReference type="GO" id="GO:0005886">
    <property type="term" value="C:plasma membrane"/>
    <property type="evidence" value="ECO:0007669"/>
    <property type="project" value="UniProtKB-SubCell"/>
</dbReference>
<keyword evidence="5" id="KW-0488">Methylation</keyword>
<dbReference type="NCBIfam" id="TIGR01711">
    <property type="entry name" value="gspJ"/>
    <property type="match status" value="1"/>
</dbReference>
<reference evidence="11" key="1">
    <citation type="submission" date="2012-10" db="EMBL/GenBank/DDBJ databases">
        <authorList>
            <person name="Sandrine L."/>
        </authorList>
    </citation>
    <scope>NUCLEOTIDE SEQUENCE</scope>
</reference>
<keyword evidence="9 10" id="KW-0472">Membrane</keyword>
<evidence type="ECO:0000256" key="3">
    <source>
        <dbReference type="ARBA" id="ARBA00021539"/>
    </source>
</evidence>
<evidence type="ECO:0000256" key="10">
    <source>
        <dbReference type="SAM" id="Phobius"/>
    </source>
</evidence>
<dbReference type="Pfam" id="PF07963">
    <property type="entry name" value="N_methyl"/>
    <property type="match status" value="1"/>
</dbReference>
<accession>S0DG47</accession>
<reference evidence="11" key="2">
    <citation type="journal article" date="2013" name="Biotechnol. Biofuels">
        <title>Mining for hemicellulases in the fungus-growing termite Pseudacanthotermes militaris using functional metagenomics.</title>
        <authorList>
            <person name="Bastien G."/>
            <person name="Arnal G."/>
            <person name="Bozonnet S."/>
            <person name="Laguerre S."/>
            <person name="Ferreira F."/>
            <person name="Faure R."/>
            <person name="Henrissat B."/>
            <person name="Lefevre F."/>
            <person name="Robe P."/>
            <person name="Bouchez O."/>
            <person name="Noirot C."/>
            <person name="Dumon C."/>
            <person name="O'Donohue M."/>
        </authorList>
    </citation>
    <scope>NUCLEOTIDE SEQUENCE</scope>
</reference>
<dbReference type="AlphaFoldDB" id="S0DG47"/>
<evidence type="ECO:0000256" key="9">
    <source>
        <dbReference type="ARBA" id="ARBA00023136"/>
    </source>
</evidence>
<evidence type="ECO:0000313" key="11">
    <source>
        <dbReference type="EMBL" id="CCO21905.1"/>
    </source>
</evidence>
<proteinExistence type="inferred from homology"/>
<dbReference type="Gene3D" id="3.10.610.10">
    <property type="entry name" value="GSPII I/J protein-like"/>
    <property type="match status" value="1"/>
</dbReference>
<dbReference type="GO" id="GO:0015627">
    <property type="term" value="C:type II protein secretion system complex"/>
    <property type="evidence" value="ECO:0007669"/>
    <property type="project" value="InterPro"/>
</dbReference>
<dbReference type="NCBIfam" id="TIGR02532">
    <property type="entry name" value="IV_pilin_GFxxxE"/>
    <property type="match status" value="1"/>
</dbReference>
<dbReference type="InterPro" id="IPR045584">
    <property type="entry name" value="Pilin-like"/>
</dbReference>
<keyword evidence="7 10" id="KW-0812">Transmembrane</keyword>
<dbReference type="GO" id="GO:0015628">
    <property type="term" value="P:protein secretion by the type II secretion system"/>
    <property type="evidence" value="ECO:0007669"/>
    <property type="project" value="InterPro"/>
</dbReference>
<evidence type="ECO:0000256" key="4">
    <source>
        <dbReference type="ARBA" id="ARBA00022475"/>
    </source>
</evidence>
<comment type="similarity">
    <text evidence="2">Belongs to the GSP J family.</text>
</comment>
<dbReference type="PANTHER" id="PTHR39583">
    <property type="entry name" value="TYPE II SECRETION SYSTEM PROTEIN J-RELATED"/>
    <property type="match status" value="1"/>
</dbReference>
<dbReference type="PANTHER" id="PTHR39583:SF2">
    <property type="entry name" value="TYPE II SECRETION SYSTEM PROTEIN J"/>
    <property type="match status" value="1"/>
</dbReference>
<dbReference type="InterPro" id="IPR012902">
    <property type="entry name" value="N_methyl_site"/>
</dbReference>
<feature type="transmembrane region" description="Helical" evidence="10">
    <location>
        <begin position="58"/>
        <end position="80"/>
    </location>
</feature>
<name>S0DG47_9ZZZZ</name>
<evidence type="ECO:0000256" key="6">
    <source>
        <dbReference type="ARBA" id="ARBA00022519"/>
    </source>
</evidence>
<dbReference type="Pfam" id="PF11612">
    <property type="entry name" value="T2SSJ"/>
    <property type="match status" value="1"/>
</dbReference>
<dbReference type="InterPro" id="IPR010055">
    <property type="entry name" value="T2SS_protein-GspJ"/>
</dbReference>
<protein>
    <recommendedName>
        <fullName evidence="3">Type II secretion system protein J</fullName>
    </recommendedName>
</protein>
<comment type="subcellular location">
    <subcellularLocation>
        <location evidence="1">Cell inner membrane</location>
        <topology evidence="1">Single-pass membrane protein</topology>
    </subcellularLocation>
</comment>
<keyword evidence="4" id="KW-1003">Cell membrane</keyword>
<organism evidence="11">
    <name type="scientific">termite gut metagenome</name>
    <dbReference type="NCBI Taxonomy" id="433724"/>
    <lineage>
        <taxon>unclassified sequences</taxon>
        <taxon>metagenomes</taxon>
        <taxon>organismal metagenomes</taxon>
    </lineage>
</organism>